<evidence type="ECO:0000313" key="2">
    <source>
        <dbReference type="WBParaSite" id="Hba_13971"/>
    </source>
</evidence>
<evidence type="ECO:0000313" key="1">
    <source>
        <dbReference type="Proteomes" id="UP000095283"/>
    </source>
</evidence>
<dbReference type="AlphaFoldDB" id="A0A1I7X8K1"/>
<dbReference type="WBParaSite" id="Hba_13971">
    <property type="protein sequence ID" value="Hba_13971"/>
    <property type="gene ID" value="Hba_13971"/>
</dbReference>
<proteinExistence type="predicted"/>
<organism evidence="1 2">
    <name type="scientific">Heterorhabditis bacteriophora</name>
    <name type="common">Entomopathogenic nematode worm</name>
    <dbReference type="NCBI Taxonomy" id="37862"/>
    <lineage>
        <taxon>Eukaryota</taxon>
        <taxon>Metazoa</taxon>
        <taxon>Ecdysozoa</taxon>
        <taxon>Nematoda</taxon>
        <taxon>Chromadorea</taxon>
        <taxon>Rhabditida</taxon>
        <taxon>Rhabditina</taxon>
        <taxon>Rhabditomorpha</taxon>
        <taxon>Strongyloidea</taxon>
        <taxon>Heterorhabditidae</taxon>
        <taxon>Heterorhabditis</taxon>
    </lineage>
</organism>
<keyword evidence="1" id="KW-1185">Reference proteome</keyword>
<protein>
    <submittedName>
        <fullName evidence="2">Uncharacterized protein</fullName>
    </submittedName>
</protein>
<name>A0A1I7X8K1_HETBA</name>
<sequence length="38" mass="4602">MFLRVSMPFPSIRTYNSRCVKLLVDRNHQTPDDAYWDE</sequence>
<reference evidence="2" key="1">
    <citation type="submission" date="2016-11" db="UniProtKB">
        <authorList>
            <consortium name="WormBaseParasite"/>
        </authorList>
    </citation>
    <scope>IDENTIFICATION</scope>
</reference>
<accession>A0A1I7X8K1</accession>
<dbReference type="Proteomes" id="UP000095283">
    <property type="component" value="Unplaced"/>
</dbReference>